<dbReference type="EMBL" id="JBJUIK010000011">
    <property type="protein sequence ID" value="KAL3513047.1"/>
    <property type="molecule type" value="Genomic_DNA"/>
</dbReference>
<sequence>MTILTGANRDTITVPKAAYVSSFRNSFSVQFNVVPKFNAVPQFNATSSSSEHMGRASPDTQAMDDFNLAIRDCHVVAIPYTRGCFIWMGLDYGDQIKGSSSTCLQRAEDIQDAVVDFFWVLLHSEECSQYSSD</sequence>
<gene>
    <name evidence="1" type="ORF">ACH5RR_025764</name>
</gene>
<reference evidence="1 2" key="1">
    <citation type="submission" date="2024-11" db="EMBL/GenBank/DDBJ databases">
        <title>A near-complete genome assembly of Cinchona calisaya.</title>
        <authorList>
            <person name="Lian D.C."/>
            <person name="Zhao X.W."/>
            <person name="Wei L."/>
        </authorList>
    </citation>
    <scope>NUCLEOTIDE SEQUENCE [LARGE SCALE GENOMIC DNA]</scope>
    <source>
        <tissue evidence="1">Nenye</tissue>
    </source>
</reference>
<evidence type="ECO:0000313" key="1">
    <source>
        <dbReference type="EMBL" id="KAL3513047.1"/>
    </source>
</evidence>
<comment type="caution">
    <text evidence="1">The sequence shown here is derived from an EMBL/GenBank/DDBJ whole genome shotgun (WGS) entry which is preliminary data.</text>
</comment>
<accession>A0ABD2Z4K7</accession>
<dbReference type="AlphaFoldDB" id="A0ABD2Z4K7"/>
<proteinExistence type="predicted"/>
<organism evidence="1 2">
    <name type="scientific">Cinchona calisaya</name>
    <dbReference type="NCBI Taxonomy" id="153742"/>
    <lineage>
        <taxon>Eukaryota</taxon>
        <taxon>Viridiplantae</taxon>
        <taxon>Streptophyta</taxon>
        <taxon>Embryophyta</taxon>
        <taxon>Tracheophyta</taxon>
        <taxon>Spermatophyta</taxon>
        <taxon>Magnoliopsida</taxon>
        <taxon>eudicotyledons</taxon>
        <taxon>Gunneridae</taxon>
        <taxon>Pentapetalae</taxon>
        <taxon>asterids</taxon>
        <taxon>lamiids</taxon>
        <taxon>Gentianales</taxon>
        <taxon>Rubiaceae</taxon>
        <taxon>Cinchonoideae</taxon>
        <taxon>Cinchoneae</taxon>
        <taxon>Cinchona</taxon>
    </lineage>
</organism>
<dbReference type="Proteomes" id="UP001630127">
    <property type="component" value="Unassembled WGS sequence"/>
</dbReference>
<evidence type="ECO:0000313" key="2">
    <source>
        <dbReference type="Proteomes" id="UP001630127"/>
    </source>
</evidence>
<protein>
    <submittedName>
        <fullName evidence="1">Uncharacterized protein</fullName>
    </submittedName>
</protein>
<name>A0ABD2Z4K7_9GENT</name>
<keyword evidence="2" id="KW-1185">Reference proteome</keyword>